<dbReference type="EMBL" id="CP016174">
    <property type="protein sequence ID" value="ANN14684.1"/>
    <property type="molecule type" value="Genomic_DNA"/>
</dbReference>
<name>A0A193BR72_AMYOR</name>
<dbReference type="Proteomes" id="UP000093695">
    <property type="component" value="Chromosome"/>
</dbReference>
<evidence type="ECO:0000313" key="2">
    <source>
        <dbReference type="EMBL" id="ANN14684.1"/>
    </source>
</evidence>
<organism evidence="2 3">
    <name type="scientific">Amycolatopsis orientalis</name>
    <name type="common">Nocardia orientalis</name>
    <dbReference type="NCBI Taxonomy" id="31958"/>
    <lineage>
        <taxon>Bacteria</taxon>
        <taxon>Bacillati</taxon>
        <taxon>Actinomycetota</taxon>
        <taxon>Actinomycetes</taxon>
        <taxon>Pseudonocardiales</taxon>
        <taxon>Pseudonocardiaceae</taxon>
        <taxon>Amycolatopsis</taxon>
    </lineage>
</organism>
<protein>
    <submittedName>
        <fullName evidence="2">Uncharacterized protein</fullName>
    </submittedName>
</protein>
<evidence type="ECO:0000313" key="3">
    <source>
        <dbReference type="Proteomes" id="UP000093695"/>
    </source>
</evidence>
<proteinExistence type="predicted"/>
<gene>
    <name evidence="2" type="ORF">SD37_02795</name>
</gene>
<keyword evidence="3" id="KW-1185">Reference proteome</keyword>
<feature type="region of interest" description="Disordered" evidence="1">
    <location>
        <begin position="45"/>
        <end position="70"/>
    </location>
</feature>
<feature type="compositionally biased region" description="Basic and acidic residues" evidence="1">
    <location>
        <begin position="60"/>
        <end position="70"/>
    </location>
</feature>
<dbReference type="KEGG" id="aori:SD37_02795"/>
<evidence type="ECO:0000256" key="1">
    <source>
        <dbReference type="SAM" id="MobiDB-lite"/>
    </source>
</evidence>
<sequence>MTMLESISLMSLLVALVLAVGRTLPLVVALRGTRPTERAEIIRALNPGRREMSSAPAPHTSDRDDGSPEP</sequence>
<dbReference type="AlphaFoldDB" id="A0A193BR72"/>
<reference evidence="2 3" key="1">
    <citation type="journal article" date="2015" name="Genome Announc.">
        <title>Draft Genome Sequence of Norvancomycin-Producing Strain Amycolatopsis orientalis CPCC200066.</title>
        <authorList>
            <person name="Lei X."/>
            <person name="Yuan F."/>
            <person name="Shi Y."/>
            <person name="Li X."/>
            <person name="Wang L."/>
            <person name="Hong B."/>
        </authorList>
    </citation>
    <scope>NUCLEOTIDE SEQUENCE [LARGE SCALE GENOMIC DNA]</scope>
    <source>
        <strain evidence="2 3">B-37</strain>
    </source>
</reference>
<accession>A0A193BR72</accession>